<dbReference type="EMBL" id="BX284606">
    <property type="protein sequence ID" value="CCD69812.1"/>
    <property type="molecule type" value="Genomic_DNA"/>
</dbReference>
<dbReference type="KEGG" id="cel:CELE_F56C3.7"/>
<dbReference type="Proteomes" id="UP000001940">
    <property type="component" value="Chromosome X"/>
</dbReference>
<dbReference type="UCSC" id="F56C3.7">
    <property type="organism name" value="c. elegans"/>
</dbReference>
<evidence type="ECO:0000256" key="2">
    <source>
        <dbReference type="SAM" id="Phobius"/>
    </source>
</evidence>
<feature type="region of interest" description="Disordered" evidence="1">
    <location>
        <begin position="1"/>
        <end position="28"/>
    </location>
</feature>
<dbReference type="CTD" id="186366"/>
<protein>
    <submittedName>
        <fullName evidence="3">MHC class II antigen K</fullName>
    </submittedName>
</protein>
<accession>O61757</accession>
<feature type="transmembrane region" description="Helical" evidence="2">
    <location>
        <begin position="33"/>
        <end position="55"/>
    </location>
</feature>
<proteinExistence type="predicted"/>
<gene>
    <name evidence="3" type="ORF">CELE_F56C3.7</name>
    <name evidence="3 5" type="ORF">F56C3.7</name>
</gene>
<evidence type="ECO:0000313" key="3">
    <source>
        <dbReference type="EMBL" id="CCD69812.1"/>
    </source>
</evidence>
<dbReference type="RefSeq" id="NP_508254.1">
    <property type="nucleotide sequence ID" value="NM_075853.1"/>
</dbReference>
<organism evidence="3 4">
    <name type="scientific">Caenorhabditis elegans</name>
    <dbReference type="NCBI Taxonomy" id="6239"/>
    <lineage>
        <taxon>Eukaryota</taxon>
        <taxon>Metazoa</taxon>
        <taxon>Ecdysozoa</taxon>
        <taxon>Nematoda</taxon>
        <taxon>Chromadorea</taxon>
        <taxon>Rhabditida</taxon>
        <taxon>Rhabditina</taxon>
        <taxon>Rhabditomorpha</taxon>
        <taxon>Rhabditoidea</taxon>
        <taxon>Rhabditidae</taxon>
        <taxon>Peloderinae</taxon>
        <taxon>Caenorhabditis</taxon>
    </lineage>
</organism>
<feature type="compositionally biased region" description="Basic and acidic residues" evidence="1">
    <location>
        <begin position="10"/>
        <end position="21"/>
    </location>
</feature>
<dbReference type="PaxDb" id="6239-F56C3.7"/>
<evidence type="ECO:0000256" key="1">
    <source>
        <dbReference type="SAM" id="MobiDB-lite"/>
    </source>
</evidence>
<sequence length="64" mass="7144">MNPAGLRPHRREDVYEMRSSDQEQVPEPEQSNIGYFAAFLAAIIVLCGGIVTVIAQQINKTKKN</sequence>
<reference evidence="3 4" key="1">
    <citation type="journal article" date="1998" name="Science">
        <title>Genome sequence of the nematode C. elegans: a platform for investigating biology.</title>
        <authorList>
            <consortium name="The C. elegans sequencing consortium"/>
            <person name="Sulson J.E."/>
            <person name="Waterston R."/>
        </authorList>
    </citation>
    <scope>NUCLEOTIDE SEQUENCE [LARGE SCALE GENOMIC DNA]</scope>
    <source>
        <strain evidence="3 4">Bristol N2</strain>
    </source>
</reference>
<name>O61757_CAEEL</name>
<dbReference type="GeneID" id="186366"/>
<dbReference type="AlphaFoldDB" id="O61757"/>
<dbReference type="PIR" id="T33060">
    <property type="entry name" value="T33060"/>
</dbReference>
<dbReference type="InParanoid" id="O61757"/>
<evidence type="ECO:0000313" key="4">
    <source>
        <dbReference type="Proteomes" id="UP000001940"/>
    </source>
</evidence>
<keyword evidence="4" id="KW-1185">Reference proteome</keyword>
<keyword evidence="2" id="KW-0812">Transmembrane</keyword>
<dbReference type="WormBase" id="F56C3.7">
    <property type="protein sequence ID" value="CE17898"/>
    <property type="gene ID" value="WBGene00018944"/>
</dbReference>
<keyword evidence="2" id="KW-1133">Transmembrane helix</keyword>
<evidence type="ECO:0000313" key="5">
    <source>
        <dbReference type="WormBase" id="F56C3.7"/>
    </source>
</evidence>
<dbReference type="AGR" id="WB:WBGene00018944"/>
<dbReference type="HOGENOM" id="CLU_2869713_0_0_1"/>
<keyword evidence="2" id="KW-0472">Membrane</keyword>
<dbReference type="SMR" id="O61757"/>